<feature type="compositionally biased region" description="Basic residues" evidence="1">
    <location>
        <begin position="74"/>
        <end position="89"/>
    </location>
</feature>
<evidence type="ECO:0008006" key="4">
    <source>
        <dbReference type="Google" id="ProtNLM"/>
    </source>
</evidence>
<evidence type="ECO:0000256" key="1">
    <source>
        <dbReference type="SAM" id="MobiDB-lite"/>
    </source>
</evidence>
<dbReference type="Proteomes" id="UP000663722">
    <property type="component" value="Chromosome"/>
</dbReference>
<feature type="region of interest" description="Disordered" evidence="1">
    <location>
        <begin position="73"/>
        <end position="93"/>
    </location>
</feature>
<dbReference type="EMBL" id="CP061800">
    <property type="protein sequence ID" value="QTA89150.1"/>
    <property type="molecule type" value="Genomic_DNA"/>
</dbReference>
<sequence>MLGYNLSLNRYLMVCRVNRSLVWFPNFPSVEMSLVLGTAIANRLPTTQARPWMKSLASWEPYLESFGGDISSLGKKKGRKRKSRRKKNNKQAQRALSAKIPEKSWPIETVLFFYPGKRNYGEDELIFWELKLMGESADHGLFLEVILPALEELGNRRDSRWEYPNCLWGKFDIDSVYMARGYLWEPLVRHGRLDLRYKATPRQWSEGLNLDMKHQQSSGTQVFDSLDWVMPFDFGGSGEENWLPTLKRILEAFIARAALLTMGTNYDLSAFWKSLSEEDRTSLENAVICASDNPVLKNNFSSVPEHWPGRRTGEQIFSASIADLIIPYLGLASIFHIGKYAHFGCGTFFIH</sequence>
<proteinExistence type="predicted"/>
<name>A0A975BPD0_9BACT</name>
<keyword evidence="3" id="KW-1185">Reference proteome</keyword>
<dbReference type="AlphaFoldDB" id="A0A975BPD0"/>
<accession>A0A975BPD0</accession>
<organism evidence="2 3">
    <name type="scientific">Desulfonema magnum</name>
    <dbReference type="NCBI Taxonomy" id="45655"/>
    <lineage>
        <taxon>Bacteria</taxon>
        <taxon>Pseudomonadati</taxon>
        <taxon>Thermodesulfobacteriota</taxon>
        <taxon>Desulfobacteria</taxon>
        <taxon>Desulfobacterales</taxon>
        <taxon>Desulfococcaceae</taxon>
        <taxon>Desulfonema</taxon>
    </lineage>
</organism>
<gene>
    <name evidence="2" type="ORF">dnm_051990</name>
</gene>
<protein>
    <recommendedName>
        <fullName evidence="4">CRISPR-associated protein Cas6 C-terminal domain-containing protein</fullName>
    </recommendedName>
</protein>
<dbReference type="KEGG" id="dmm:dnm_051990"/>
<reference evidence="2" key="1">
    <citation type="journal article" date="2021" name="Microb. Physiol.">
        <title>Proteogenomic Insights into the Physiology of Marine, Sulfate-Reducing, Filamentous Desulfonema limicola and Desulfonema magnum.</title>
        <authorList>
            <person name="Schnaars V."/>
            <person name="Wohlbrand L."/>
            <person name="Scheve S."/>
            <person name="Hinrichs C."/>
            <person name="Reinhardt R."/>
            <person name="Rabus R."/>
        </authorList>
    </citation>
    <scope>NUCLEOTIDE SEQUENCE</scope>
    <source>
        <strain evidence="2">4be13</strain>
    </source>
</reference>
<evidence type="ECO:0000313" key="2">
    <source>
        <dbReference type="EMBL" id="QTA89150.1"/>
    </source>
</evidence>
<evidence type="ECO:0000313" key="3">
    <source>
        <dbReference type="Proteomes" id="UP000663722"/>
    </source>
</evidence>
<dbReference type="RefSeq" id="WP_207677912.1">
    <property type="nucleotide sequence ID" value="NZ_CP061800.1"/>
</dbReference>